<organism evidence="2 3">
    <name type="scientific">Thermostaphylospora chromogena</name>
    <dbReference type="NCBI Taxonomy" id="35622"/>
    <lineage>
        <taxon>Bacteria</taxon>
        <taxon>Bacillati</taxon>
        <taxon>Actinomycetota</taxon>
        <taxon>Actinomycetes</taxon>
        <taxon>Streptosporangiales</taxon>
        <taxon>Thermomonosporaceae</taxon>
        <taxon>Thermostaphylospora</taxon>
    </lineage>
</organism>
<name>A0A1H1BZY8_9ACTN</name>
<sequence>MRKTSAFARMAGVALLTIALQLIGLSPALPPAEAVAASSNADMAVRLRAKSTILFSNSPDGTTRITKKVWVPNGGQVGVYGQNNNRWGFATLDFNVLRDGRDITGQFWKMWGPTGEYPLRDNQIVNKRVTNRTGSGHYYWIIARCDIRTVGDCDGTFTISSWY</sequence>
<accession>A0A1H1BZY8</accession>
<dbReference type="STRING" id="35622.SAMN04489764_1222"/>
<gene>
    <name evidence="2" type="ORF">SAMN04489764_1222</name>
</gene>
<reference evidence="2 3" key="1">
    <citation type="submission" date="2016-10" db="EMBL/GenBank/DDBJ databases">
        <authorList>
            <person name="de Groot N.N."/>
        </authorList>
    </citation>
    <scope>NUCLEOTIDE SEQUENCE [LARGE SCALE GENOMIC DNA]</scope>
    <source>
        <strain evidence="2 3">DSM 43794</strain>
    </source>
</reference>
<evidence type="ECO:0000256" key="1">
    <source>
        <dbReference type="SAM" id="SignalP"/>
    </source>
</evidence>
<protein>
    <recommendedName>
        <fullName evidence="4">PLAT/LH2 domain-containing protein</fullName>
    </recommendedName>
</protein>
<feature type="chain" id="PRO_5038969160" description="PLAT/LH2 domain-containing protein" evidence="1">
    <location>
        <begin position="29"/>
        <end position="163"/>
    </location>
</feature>
<keyword evidence="1" id="KW-0732">Signal</keyword>
<evidence type="ECO:0000313" key="2">
    <source>
        <dbReference type="EMBL" id="SDQ57533.1"/>
    </source>
</evidence>
<evidence type="ECO:0008006" key="4">
    <source>
        <dbReference type="Google" id="ProtNLM"/>
    </source>
</evidence>
<keyword evidence="3" id="KW-1185">Reference proteome</keyword>
<dbReference type="AlphaFoldDB" id="A0A1H1BZY8"/>
<evidence type="ECO:0000313" key="3">
    <source>
        <dbReference type="Proteomes" id="UP000217103"/>
    </source>
</evidence>
<dbReference type="Proteomes" id="UP000217103">
    <property type="component" value="Unassembled WGS sequence"/>
</dbReference>
<proteinExistence type="predicted"/>
<dbReference type="EMBL" id="FNKK01000002">
    <property type="protein sequence ID" value="SDQ57533.1"/>
    <property type="molecule type" value="Genomic_DNA"/>
</dbReference>
<feature type="signal peptide" evidence="1">
    <location>
        <begin position="1"/>
        <end position="28"/>
    </location>
</feature>